<evidence type="ECO:0000256" key="7">
    <source>
        <dbReference type="ARBA" id="ARBA00022833"/>
    </source>
</evidence>
<evidence type="ECO:0000256" key="1">
    <source>
        <dbReference type="ARBA" id="ARBA00006398"/>
    </source>
</evidence>
<dbReference type="Pfam" id="PF08434">
    <property type="entry name" value="CLCA"/>
    <property type="match status" value="1"/>
</dbReference>
<evidence type="ECO:0000256" key="2">
    <source>
        <dbReference type="ARBA" id="ARBA00022448"/>
    </source>
</evidence>
<keyword evidence="13" id="KW-1185">Reference proteome</keyword>
<dbReference type="Gene3D" id="3.40.50.410">
    <property type="entry name" value="von Willebrand factor, type A domain"/>
    <property type="match status" value="1"/>
</dbReference>
<feature type="non-terminal residue" evidence="12">
    <location>
        <position position="1"/>
    </location>
</feature>
<name>A0A8T2J1E8_9PIPI</name>
<dbReference type="GO" id="GO:0005886">
    <property type="term" value="C:plasma membrane"/>
    <property type="evidence" value="ECO:0007669"/>
    <property type="project" value="TreeGrafter"/>
</dbReference>
<dbReference type="GO" id="GO:0006508">
    <property type="term" value="P:proteolysis"/>
    <property type="evidence" value="ECO:0007669"/>
    <property type="project" value="UniProtKB-KW"/>
</dbReference>
<keyword evidence="7" id="KW-0862">Zinc</keyword>
<dbReference type="GO" id="GO:0008237">
    <property type="term" value="F:metallopeptidase activity"/>
    <property type="evidence" value="ECO:0007669"/>
    <property type="project" value="UniProtKB-KW"/>
</dbReference>
<gene>
    <name evidence="12" type="ORF">GDO86_008078</name>
</gene>
<dbReference type="OrthoDB" id="687730at2759"/>
<dbReference type="CDD" id="cd00198">
    <property type="entry name" value="vWFA"/>
    <property type="match status" value="1"/>
</dbReference>
<dbReference type="InterPro" id="IPR004727">
    <property type="entry name" value="CLCA_chordata"/>
</dbReference>
<evidence type="ECO:0000256" key="8">
    <source>
        <dbReference type="ARBA" id="ARBA00023049"/>
    </source>
</evidence>
<dbReference type="NCBIfam" id="TIGR00868">
    <property type="entry name" value="hCaCC"/>
    <property type="match status" value="1"/>
</dbReference>
<dbReference type="InterPro" id="IPR002035">
    <property type="entry name" value="VWF_A"/>
</dbReference>
<comment type="caution">
    <text evidence="12">The sequence shown here is derived from an EMBL/GenBank/DDBJ whole genome shotgun (WGS) entry which is preliminary data.</text>
</comment>
<organism evidence="12 13">
    <name type="scientific">Hymenochirus boettgeri</name>
    <name type="common">Congo dwarf clawed frog</name>
    <dbReference type="NCBI Taxonomy" id="247094"/>
    <lineage>
        <taxon>Eukaryota</taxon>
        <taxon>Metazoa</taxon>
        <taxon>Chordata</taxon>
        <taxon>Craniata</taxon>
        <taxon>Vertebrata</taxon>
        <taxon>Euteleostomi</taxon>
        <taxon>Amphibia</taxon>
        <taxon>Batrachia</taxon>
        <taxon>Anura</taxon>
        <taxon>Pipoidea</taxon>
        <taxon>Pipidae</taxon>
        <taxon>Pipinae</taxon>
        <taxon>Hymenochirus</taxon>
    </lineage>
</organism>
<keyword evidence="9" id="KW-0325">Glycoprotein</keyword>
<evidence type="ECO:0000256" key="10">
    <source>
        <dbReference type="ARBA" id="ARBA00023214"/>
    </source>
</evidence>
<accession>A0A8T2J1E8</accession>
<protein>
    <recommendedName>
        <fullName evidence="11">VWFA domain-containing protein</fullName>
    </recommendedName>
</protein>
<evidence type="ECO:0000256" key="6">
    <source>
        <dbReference type="ARBA" id="ARBA00022801"/>
    </source>
</evidence>
<comment type="similarity">
    <text evidence="1">Belongs to the CLCR family.</text>
</comment>
<keyword evidence="5" id="KW-0732">Signal</keyword>
<reference evidence="12" key="1">
    <citation type="thesis" date="2020" institute="ProQuest LLC" country="789 East Eisenhower Parkway, Ann Arbor, MI, USA">
        <title>Comparative Genomics and Chromosome Evolution.</title>
        <authorList>
            <person name="Mudd A.B."/>
        </authorList>
    </citation>
    <scope>NUCLEOTIDE SEQUENCE</scope>
    <source>
        <strain evidence="12">Female2</strain>
        <tissue evidence="12">Blood</tissue>
    </source>
</reference>
<keyword evidence="3" id="KW-0645">Protease</keyword>
<keyword evidence="4" id="KW-0479">Metal-binding</keyword>
<evidence type="ECO:0000256" key="9">
    <source>
        <dbReference type="ARBA" id="ARBA00023180"/>
    </source>
</evidence>
<evidence type="ECO:0000256" key="5">
    <source>
        <dbReference type="ARBA" id="ARBA00022729"/>
    </source>
</evidence>
<proteinExistence type="inferred from homology"/>
<keyword evidence="10" id="KW-0868">Chloride</keyword>
<dbReference type="Proteomes" id="UP000812440">
    <property type="component" value="Chromosome 4"/>
</dbReference>
<keyword evidence="2" id="KW-0813">Transport</keyword>
<keyword evidence="8" id="KW-0482">Metalloprotease</keyword>
<evidence type="ECO:0000313" key="12">
    <source>
        <dbReference type="EMBL" id="KAG8437234.1"/>
    </source>
</evidence>
<dbReference type="SUPFAM" id="SSF53300">
    <property type="entry name" value="vWA-like"/>
    <property type="match status" value="1"/>
</dbReference>
<dbReference type="PANTHER" id="PTHR10579:SF169">
    <property type="entry name" value="CALCIUM-ACTIVATED CHLORIDE CHANNEL REGULATOR 1"/>
    <property type="match status" value="1"/>
</dbReference>
<dbReference type="PANTHER" id="PTHR10579">
    <property type="entry name" value="CALCIUM-ACTIVATED CHLORIDE CHANNEL REGULATOR"/>
    <property type="match status" value="1"/>
</dbReference>
<evidence type="ECO:0000313" key="13">
    <source>
        <dbReference type="Proteomes" id="UP000812440"/>
    </source>
</evidence>
<feature type="domain" description="VWFA" evidence="11">
    <location>
        <begin position="254"/>
        <end position="425"/>
    </location>
</feature>
<dbReference type="GO" id="GO:0005229">
    <property type="term" value="F:intracellularly calcium-gated chloride channel activity"/>
    <property type="evidence" value="ECO:0007669"/>
    <property type="project" value="InterPro"/>
</dbReference>
<evidence type="ECO:0000256" key="3">
    <source>
        <dbReference type="ARBA" id="ARBA00022670"/>
    </source>
</evidence>
<dbReference type="AlphaFoldDB" id="A0A8T2J1E8"/>
<dbReference type="SMART" id="SM00327">
    <property type="entry name" value="VWA"/>
    <property type="match status" value="1"/>
</dbReference>
<dbReference type="Pfam" id="PF13519">
    <property type="entry name" value="VWA_2"/>
    <property type="match status" value="1"/>
</dbReference>
<evidence type="ECO:0000256" key="4">
    <source>
        <dbReference type="ARBA" id="ARBA00022723"/>
    </source>
</evidence>
<keyword evidence="6" id="KW-0378">Hydrolase</keyword>
<dbReference type="InterPro" id="IPR051266">
    <property type="entry name" value="CLCR"/>
</dbReference>
<dbReference type="InterPro" id="IPR013642">
    <property type="entry name" value="CLCA_N"/>
</dbReference>
<dbReference type="GO" id="GO:0046872">
    <property type="term" value="F:metal ion binding"/>
    <property type="evidence" value="ECO:0007669"/>
    <property type="project" value="UniProtKB-KW"/>
</dbReference>
<dbReference type="InterPro" id="IPR036465">
    <property type="entry name" value="vWFA_dom_sf"/>
</dbReference>
<dbReference type="EMBL" id="JAACNH010000007">
    <property type="protein sequence ID" value="KAG8437234.1"/>
    <property type="molecule type" value="Genomic_DNA"/>
</dbReference>
<sequence>MVNEATNYLFNATKRRLFIKSVKILIPFTWTSKKNYEPRQRETYEKADIIIAKPALTYGDDPYTLQYGGCGEQGKHIHFTPNFLLKDNLISVYGPRGKVFVHEWAHLRWGVFDEYNRDKPYYISGNLTIEPTRCSTHVNGTNMVVARKGKTCEARKCKLNSDTNLYEKGCTFFPEKKQVANESIMYMQALPSVTQFCDNTNHNIEAPTLQNKMCNSKSTWDIIGTSRDIISSSPREYSNYPEPSFSLLQYRDRVVTLLIDVSGSMVSKNRASKVFQATDVFLTQIIETGSYVGVVEFSDYAFIISHLVQVLSTEDREKLKLLIPHNSTNSGSDICSGIRSALEVNKQHLNSKFGTEIILITDEPEYIATQPCIPEIKESGSIIHVIALGKYTTTQIEHLADMTGGLKYFVKDEINNDLIDALTGLSAQNGDVFQKTFQLESISSILRPKECLNGTVFIDKTVGNETFFVVTWHNSELAIILQNPRGKLYTKDQFVFNSSSKLSRLQIPGTAERGLWNYSLCNAWILTQAVGIIVTSKAANISVLPLHVNVHINTNSSKYPNVPILYASVNSGLLPVKGAKVTAFIDHEIQASVMLELLDNGAGADIIKGDGIYSKYFLNSPGNGRYKLKVRVQGTEDESRFAAPMSRALYIPGYVENNKIYVNIERPQENEDAQVSLGSFSRTASGGSFIISNVYEKATKDNYKPSKITDLEAQIRMNKFLLSWTATGDDLDEGEASRYDLRLSNNLRKLRDHFDRCAAIEISILPKPVGSRETYEFAPKNISVMNGTNLYFAVVAVDKSFQKSEISNIAQAVLLILP</sequence>
<dbReference type="PROSITE" id="PS50234">
    <property type="entry name" value="VWFA"/>
    <property type="match status" value="1"/>
</dbReference>
<evidence type="ECO:0000259" key="11">
    <source>
        <dbReference type="PROSITE" id="PS50234"/>
    </source>
</evidence>